<dbReference type="AlphaFoldDB" id="A0A4R0ITL0"/>
<dbReference type="EMBL" id="SJKA01000003">
    <property type="protein sequence ID" value="TCC37201.1"/>
    <property type="molecule type" value="Genomic_DNA"/>
</dbReference>
<evidence type="ECO:0000313" key="3">
    <source>
        <dbReference type="Proteomes" id="UP000292695"/>
    </source>
</evidence>
<feature type="transmembrane region" description="Helical" evidence="1">
    <location>
        <begin position="77"/>
        <end position="94"/>
    </location>
</feature>
<comment type="caution">
    <text evidence="2">The sequence shown here is derived from an EMBL/GenBank/DDBJ whole genome shotgun (WGS) entry which is preliminary data.</text>
</comment>
<name>A0A4R0ITL0_9ACTN</name>
<reference evidence="2 3" key="1">
    <citation type="submission" date="2019-02" db="EMBL/GenBank/DDBJ databases">
        <title>Kribbella capetownensis sp. nov. and Kribbella speibonae sp. nov., isolated from soil.</title>
        <authorList>
            <person name="Curtis S.M."/>
            <person name="Norton I."/>
            <person name="Everest G.J."/>
            <person name="Meyers P.R."/>
        </authorList>
    </citation>
    <scope>NUCLEOTIDE SEQUENCE [LARGE SCALE GENOMIC DNA]</scope>
    <source>
        <strain evidence="2 3">DSM 27082</strain>
    </source>
</reference>
<organism evidence="2 3">
    <name type="scientific">Kribbella sindirgiensis</name>
    <dbReference type="NCBI Taxonomy" id="1124744"/>
    <lineage>
        <taxon>Bacteria</taxon>
        <taxon>Bacillati</taxon>
        <taxon>Actinomycetota</taxon>
        <taxon>Actinomycetes</taxon>
        <taxon>Propionibacteriales</taxon>
        <taxon>Kribbellaceae</taxon>
        <taxon>Kribbella</taxon>
    </lineage>
</organism>
<feature type="transmembrane region" description="Helical" evidence="1">
    <location>
        <begin position="14"/>
        <end position="41"/>
    </location>
</feature>
<dbReference type="RefSeq" id="WP_131286711.1">
    <property type="nucleotide sequence ID" value="NZ_SJKA01000003.1"/>
</dbReference>
<accession>A0A4R0ITL0</accession>
<evidence type="ECO:0000256" key="1">
    <source>
        <dbReference type="SAM" id="Phobius"/>
    </source>
</evidence>
<gene>
    <name evidence="2" type="ORF">E0H50_11120</name>
</gene>
<keyword evidence="1" id="KW-0472">Membrane</keyword>
<feature type="transmembrane region" description="Helical" evidence="1">
    <location>
        <begin position="53"/>
        <end position="71"/>
    </location>
</feature>
<evidence type="ECO:0000313" key="2">
    <source>
        <dbReference type="EMBL" id="TCC37201.1"/>
    </source>
</evidence>
<protein>
    <submittedName>
        <fullName evidence="2">Uncharacterized protein</fullName>
    </submittedName>
</protein>
<keyword evidence="3" id="KW-1185">Reference proteome</keyword>
<keyword evidence="1" id="KW-1133">Transmembrane helix</keyword>
<proteinExistence type="predicted"/>
<dbReference type="Proteomes" id="UP000292695">
    <property type="component" value="Unassembled WGS sequence"/>
</dbReference>
<sequence>MIPLGAVEFSPTDIAILLAILTFGSIVLALPATLTLAWVGYRRGTLRRPANALGYWLGGTALSVTTTALAAQQGAGWFAVPLGWIPTLLVAVALNPRWTPNAS</sequence>
<keyword evidence="1" id="KW-0812">Transmembrane</keyword>
<dbReference type="OrthoDB" id="3829814at2"/>